<keyword evidence="8" id="KW-1185">Reference proteome</keyword>
<dbReference type="OrthoDB" id="412109at2759"/>
<dbReference type="GeneID" id="64596673"/>
<feature type="region of interest" description="Disordered" evidence="6">
    <location>
        <begin position="124"/>
        <end position="143"/>
    </location>
</feature>
<name>A0A9P7ASA1_9AGAM</name>
<reference evidence="7" key="1">
    <citation type="journal article" date="2020" name="New Phytol.">
        <title>Comparative genomics reveals dynamic genome evolution in host specialist ectomycorrhizal fungi.</title>
        <authorList>
            <person name="Lofgren L.A."/>
            <person name="Nguyen N.H."/>
            <person name="Vilgalys R."/>
            <person name="Ruytinx J."/>
            <person name="Liao H.L."/>
            <person name="Branco S."/>
            <person name="Kuo A."/>
            <person name="LaButti K."/>
            <person name="Lipzen A."/>
            <person name="Andreopoulos W."/>
            <person name="Pangilinan J."/>
            <person name="Riley R."/>
            <person name="Hundley H."/>
            <person name="Na H."/>
            <person name="Barry K."/>
            <person name="Grigoriev I.V."/>
            <person name="Stajich J.E."/>
            <person name="Kennedy P.G."/>
        </authorList>
    </citation>
    <scope>NUCLEOTIDE SEQUENCE</scope>
    <source>
        <strain evidence="7">S12</strain>
    </source>
</reference>
<evidence type="ECO:0000313" key="7">
    <source>
        <dbReference type="EMBL" id="KAG1794392.1"/>
    </source>
</evidence>
<dbReference type="InterPro" id="IPR038753">
    <property type="entry name" value="NFKBIL1"/>
</dbReference>
<dbReference type="GO" id="GO:0043124">
    <property type="term" value="P:negative regulation of canonical NF-kappaB signal transduction"/>
    <property type="evidence" value="ECO:0007669"/>
    <property type="project" value="InterPro"/>
</dbReference>
<feature type="compositionally biased region" description="Basic and acidic residues" evidence="6">
    <location>
        <begin position="205"/>
        <end position="236"/>
    </location>
</feature>
<dbReference type="EMBL" id="JABBWE010000026">
    <property type="protein sequence ID" value="KAG1794392.1"/>
    <property type="molecule type" value="Genomic_DNA"/>
</dbReference>
<comment type="caution">
    <text evidence="7">The sequence shown here is derived from an EMBL/GenBank/DDBJ whole genome shotgun (WGS) entry which is preliminary data.</text>
</comment>
<feature type="region of interest" description="Disordered" evidence="6">
    <location>
        <begin position="178"/>
        <end position="236"/>
    </location>
</feature>
<keyword evidence="3" id="KW-0677">Repeat</keyword>
<evidence type="ECO:0000256" key="3">
    <source>
        <dbReference type="ARBA" id="ARBA00022737"/>
    </source>
</evidence>
<evidence type="ECO:0000256" key="2">
    <source>
        <dbReference type="ARBA" id="ARBA00022553"/>
    </source>
</evidence>
<keyword evidence="5" id="KW-0539">Nucleus</keyword>
<sequence length="373" mass="43274">MAKLHLKRTPAEEAERALRKARKAAKTARKQSHLSEETGQHGESSSKRRRRGEAIDSDLDEEVYGPPPPPSRSSAHKPDYDTILSELEDARFREKMWDALRDDERLDGIDARFNDYAHVPDRWRANAASGGSPEDQTDMDPRFMDDDTYTEWIRAGMWRFVSQLQVVPCSCIECPRNRRKNARQYEEEARMKAEKTARSARKKEMKAEATRLEKVAEERRKQKKREKESQREENARAEYDRKWKDLLDPNARHGSPLFFGDIPWPLFVPMMHSDTVHSDSSSITLEHFTTTAISAFLIPISTISALAQDVGVSLPTHDRDKKEKKEKLRETMLRFHPDKFEGRVMRKVIETDKDRVREAVGQVARVLNTLMEE</sequence>
<proteinExistence type="predicted"/>
<accession>A0A9P7ASA1</accession>
<dbReference type="AlphaFoldDB" id="A0A9P7ASA1"/>
<feature type="region of interest" description="Disordered" evidence="6">
    <location>
        <begin position="1"/>
        <end position="82"/>
    </location>
</feature>
<evidence type="ECO:0000256" key="5">
    <source>
        <dbReference type="ARBA" id="ARBA00023242"/>
    </source>
</evidence>
<evidence type="ECO:0000256" key="4">
    <source>
        <dbReference type="ARBA" id="ARBA00023043"/>
    </source>
</evidence>
<gene>
    <name evidence="7" type="ORF">HD556DRAFT_1369993</name>
</gene>
<dbReference type="Proteomes" id="UP000719766">
    <property type="component" value="Unassembled WGS sequence"/>
</dbReference>
<feature type="compositionally biased region" description="Basic residues" evidence="6">
    <location>
        <begin position="19"/>
        <end position="32"/>
    </location>
</feature>
<organism evidence="7 8">
    <name type="scientific">Suillus plorans</name>
    <dbReference type="NCBI Taxonomy" id="116603"/>
    <lineage>
        <taxon>Eukaryota</taxon>
        <taxon>Fungi</taxon>
        <taxon>Dikarya</taxon>
        <taxon>Basidiomycota</taxon>
        <taxon>Agaricomycotina</taxon>
        <taxon>Agaricomycetes</taxon>
        <taxon>Agaricomycetidae</taxon>
        <taxon>Boletales</taxon>
        <taxon>Suillineae</taxon>
        <taxon>Suillaceae</taxon>
        <taxon>Suillus</taxon>
    </lineage>
</organism>
<keyword evidence="2" id="KW-0597">Phosphoprotein</keyword>
<dbReference type="GO" id="GO:0005634">
    <property type="term" value="C:nucleus"/>
    <property type="evidence" value="ECO:0007669"/>
    <property type="project" value="UniProtKB-SubCell"/>
</dbReference>
<keyword evidence="4" id="KW-0040">ANK repeat</keyword>
<dbReference type="RefSeq" id="XP_041160559.1">
    <property type="nucleotide sequence ID" value="XM_041302909.1"/>
</dbReference>
<dbReference type="PANTHER" id="PTHR15263:SF1">
    <property type="entry name" value="NF-KAPPA-B INHIBITOR-LIKE PROTEIN 1"/>
    <property type="match status" value="1"/>
</dbReference>
<evidence type="ECO:0000313" key="8">
    <source>
        <dbReference type="Proteomes" id="UP000719766"/>
    </source>
</evidence>
<dbReference type="PANTHER" id="PTHR15263">
    <property type="entry name" value="I-KAPPA-B-LIKE PROTEIN IKBL"/>
    <property type="match status" value="1"/>
</dbReference>
<feature type="compositionally biased region" description="Basic and acidic residues" evidence="6">
    <location>
        <begin position="183"/>
        <end position="197"/>
    </location>
</feature>
<protein>
    <recommendedName>
        <fullName evidence="9">J domain-containing protein</fullName>
    </recommendedName>
</protein>
<feature type="compositionally biased region" description="Basic and acidic residues" evidence="6">
    <location>
        <begin position="9"/>
        <end position="18"/>
    </location>
</feature>
<feature type="compositionally biased region" description="Basic and acidic residues" evidence="6">
    <location>
        <begin position="33"/>
        <end position="46"/>
    </location>
</feature>
<evidence type="ECO:0008006" key="9">
    <source>
        <dbReference type="Google" id="ProtNLM"/>
    </source>
</evidence>
<evidence type="ECO:0000256" key="1">
    <source>
        <dbReference type="ARBA" id="ARBA00004123"/>
    </source>
</evidence>
<comment type="subcellular location">
    <subcellularLocation>
        <location evidence="1">Nucleus</location>
    </subcellularLocation>
</comment>
<evidence type="ECO:0000256" key="6">
    <source>
        <dbReference type="SAM" id="MobiDB-lite"/>
    </source>
</evidence>